<evidence type="ECO:0000313" key="12">
    <source>
        <dbReference type="Proteomes" id="UP001589758"/>
    </source>
</evidence>
<feature type="binding site" evidence="8">
    <location>
        <position position="184"/>
    </location>
    <ligand>
        <name>Zn(2+)</name>
        <dbReference type="ChEBI" id="CHEBI:29105"/>
    </ligand>
</feature>
<keyword evidence="6 8" id="KW-0418">Kinase</keyword>
<dbReference type="EC" id="2.7.1.21" evidence="2 8"/>
<dbReference type="PANTHER" id="PTHR11441">
    <property type="entry name" value="THYMIDINE KINASE"/>
    <property type="match status" value="1"/>
</dbReference>
<comment type="catalytic activity">
    <reaction evidence="8 9">
        <text>thymidine + ATP = dTMP + ADP + H(+)</text>
        <dbReference type="Rhea" id="RHEA:19129"/>
        <dbReference type="ChEBI" id="CHEBI:15378"/>
        <dbReference type="ChEBI" id="CHEBI:17748"/>
        <dbReference type="ChEBI" id="CHEBI:30616"/>
        <dbReference type="ChEBI" id="CHEBI:63528"/>
        <dbReference type="ChEBI" id="CHEBI:456216"/>
        <dbReference type="EC" id="2.7.1.21"/>
    </reaction>
</comment>
<evidence type="ECO:0000256" key="1">
    <source>
        <dbReference type="ARBA" id="ARBA00007587"/>
    </source>
</evidence>
<comment type="caution">
    <text evidence="11">The sequence shown here is derived from an EMBL/GenBank/DDBJ whole genome shotgun (WGS) entry which is preliminary data.</text>
</comment>
<keyword evidence="3 8" id="KW-0237">DNA synthesis</keyword>
<keyword evidence="8" id="KW-0479">Metal-binding</keyword>
<evidence type="ECO:0000256" key="6">
    <source>
        <dbReference type="ARBA" id="ARBA00022777"/>
    </source>
</evidence>
<dbReference type="Pfam" id="PF00265">
    <property type="entry name" value="TK"/>
    <property type="match status" value="1"/>
</dbReference>
<feature type="binding site" evidence="8">
    <location>
        <begin position="86"/>
        <end position="89"/>
    </location>
    <ligand>
        <name>ATP</name>
        <dbReference type="ChEBI" id="CHEBI:30616"/>
    </ligand>
</feature>
<evidence type="ECO:0000256" key="7">
    <source>
        <dbReference type="ARBA" id="ARBA00022840"/>
    </source>
</evidence>
<evidence type="ECO:0000256" key="9">
    <source>
        <dbReference type="RuleBase" id="RU000544"/>
    </source>
</evidence>
<evidence type="ECO:0000256" key="3">
    <source>
        <dbReference type="ARBA" id="ARBA00022634"/>
    </source>
</evidence>
<keyword evidence="4 8" id="KW-0808">Transferase</keyword>
<evidence type="ECO:0000313" key="11">
    <source>
        <dbReference type="EMBL" id="MFC0180380.1"/>
    </source>
</evidence>
<organism evidence="11 12">
    <name type="scientific">Thorsellia kenyensis</name>
    <dbReference type="NCBI Taxonomy" id="1549888"/>
    <lineage>
        <taxon>Bacteria</taxon>
        <taxon>Pseudomonadati</taxon>
        <taxon>Pseudomonadota</taxon>
        <taxon>Gammaproteobacteria</taxon>
        <taxon>Enterobacterales</taxon>
        <taxon>Thorselliaceae</taxon>
        <taxon>Thorsellia</taxon>
    </lineage>
</organism>
<evidence type="ECO:0000256" key="8">
    <source>
        <dbReference type="HAMAP-Rule" id="MF_00124"/>
    </source>
</evidence>
<dbReference type="SUPFAM" id="SSF57716">
    <property type="entry name" value="Glucocorticoid receptor-like (DNA-binding domain)"/>
    <property type="match status" value="1"/>
</dbReference>
<dbReference type="InterPro" id="IPR001267">
    <property type="entry name" value="Thymidine_kinase"/>
</dbReference>
<dbReference type="PANTHER" id="PTHR11441:SF0">
    <property type="entry name" value="THYMIDINE KINASE, CYTOSOLIC"/>
    <property type="match status" value="1"/>
</dbReference>
<feature type="binding site" evidence="8">
    <location>
        <begin position="9"/>
        <end position="16"/>
    </location>
    <ligand>
        <name>ATP</name>
        <dbReference type="ChEBI" id="CHEBI:30616"/>
    </ligand>
</feature>
<dbReference type="Gene3D" id="3.30.60.20">
    <property type="match status" value="1"/>
</dbReference>
<evidence type="ECO:0000256" key="4">
    <source>
        <dbReference type="ARBA" id="ARBA00022679"/>
    </source>
</evidence>
<evidence type="ECO:0000256" key="2">
    <source>
        <dbReference type="ARBA" id="ARBA00012118"/>
    </source>
</evidence>
<feature type="binding site" evidence="8">
    <location>
        <position position="146"/>
    </location>
    <ligand>
        <name>Zn(2+)</name>
        <dbReference type="ChEBI" id="CHEBI:29105"/>
    </ligand>
</feature>
<evidence type="ECO:0000256" key="5">
    <source>
        <dbReference type="ARBA" id="ARBA00022741"/>
    </source>
</evidence>
<protein>
    <recommendedName>
        <fullName evidence="2 8">Thymidine kinase</fullName>
        <ecNumber evidence="2 8">2.7.1.21</ecNumber>
    </recommendedName>
</protein>
<keyword evidence="8" id="KW-0862">Zinc</keyword>
<evidence type="ECO:0000256" key="10">
    <source>
        <dbReference type="RuleBase" id="RU004165"/>
    </source>
</evidence>
<comment type="subunit">
    <text evidence="8">Homotetramer.</text>
</comment>
<feature type="binding site" evidence="8">
    <location>
        <position position="181"/>
    </location>
    <ligand>
        <name>Zn(2+)</name>
        <dbReference type="ChEBI" id="CHEBI:29105"/>
    </ligand>
</feature>
<dbReference type="Proteomes" id="UP001589758">
    <property type="component" value="Unassembled WGS sequence"/>
</dbReference>
<comment type="similarity">
    <text evidence="1 8 10">Belongs to the thymidine kinase family.</text>
</comment>
<keyword evidence="12" id="KW-1185">Reference proteome</keyword>
<dbReference type="InterPro" id="IPR027417">
    <property type="entry name" value="P-loop_NTPase"/>
</dbReference>
<keyword evidence="8" id="KW-0963">Cytoplasm</keyword>
<feature type="active site" description="Proton acceptor" evidence="8">
    <location>
        <position position="87"/>
    </location>
</feature>
<dbReference type="EMBL" id="JBHLXE010000100">
    <property type="protein sequence ID" value="MFC0180380.1"/>
    <property type="molecule type" value="Genomic_DNA"/>
</dbReference>
<accession>A0ABV6CBL1</accession>
<dbReference type="RefSeq" id="WP_385877490.1">
    <property type="nucleotide sequence ID" value="NZ_JBHLXE010000100.1"/>
</dbReference>
<dbReference type="GO" id="GO:0004797">
    <property type="term" value="F:thymidine kinase activity"/>
    <property type="evidence" value="ECO:0007669"/>
    <property type="project" value="UniProtKB-EC"/>
</dbReference>
<dbReference type="SUPFAM" id="SSF52540">
    <property type="entry name" value="P-loop containing nucleoside triphosphate hydrolases"/>
    <property type="match status" value="1"/>
</dbReference>
<name>A0ABV6CBL1_9GAMM</name>
<dbReference type="PROSITE" id="PS00603">
    <property type="entry name" value="TK_CELLULAR_TYPE"/>
    <property type="match status" value="1"/>
</dbReference>
<gene>
    <name evidence="8" type="primary">tdk</name>
    <name evidence="11" type="ORF">ACFFIT_09860</name>
</gene>
<proteinExistence type="inferred from homology"/>
<comment type="subcellular location">
    <subcellularLocation>
        <location evidence="8">Cytoplasm</location>
    </subcellularLocation>
</comment>
<reference evidence="11 12" key="1">
    <citation type="submission" date="2024-09" db="EMBL/GenBank/DDBJ databases">
        <authorList>
            <person name="Sun Q."/>
            <person name="Mori K."/>
        </authorList>
    </citation>
    <scope>NUCLEOTIDE SEQUENCE [LARGE SCALE GENOMIC DNA]</scope>
    <source>
        <strain evidence="11 12">CCM 8545</strain>
    </source>
</reference>
<keyword evidence="5 8" id="KW-0547">Nucleotide-binding</keyword>
<keyword evidence="7 8" id="KW-0067">ATP-binding</keyword>
<feature type="binding site" evidence="8">
    <location>
        <position position="144"/>
    </location>
    <ligand>
        <name>Zn(2+)</name>
        <dbReference type="ChEBI" id="CHEBI:29105"/>
    </ligand>
</feature>
<sequence>MSKVTFYYGTMNAGKTTLLLQAAFNYREQGLTSIIIKPSIDTRIGNQAVIASRVGLHQECYLVSPEDKISDLLSGLSEKPDIVIVDEVHFLSVPQAIDLLNYSVFAEQAFILYGLRNDYKGQAFPASSVFMANADSLKEVKTICRCGKKATHVVRYFEDGSIDLGHEQIQIGGNERYRSMCRSCHTHSLEKGSIF</sequence>
<dbReference type="InterPro" id="IPR020633">
    <property type="entry name" value="Thymidine_kinase_CS"/>
</dbReference>
<dbReference type="NCBIfam" id="NF003300">
    <property type="entry name" value="PRK04296.1-5"/>
    <property type="match status" value="1"/>
</dbReference>
<dbReference type="Gene3D" id="3.40.50.300">
    <property type="entry name" value="P-loop containing nucleotide triphosphate hydrolases"/>
    <property type="match status" value="1"/>
</dbReference>
<dbReference type="HAMAP" id="MF_00124">
    <property type="entry name" value="Thymidine_kinase"/>
    <property type="match status" value="1"/>
</dbReference>
<dbReference type="PIRSF" id="PIRSF035805">
    <property type="entry name" value="TK_cell"/>
    <property type="match status" value="1"/>
</dbReference>